<dbReference type="PRINTS" id="PR01840">
    <property type="entry name" value="TATCFAMILY"/>
</dbReference>
<feature type="transmembrane region" description="Helical" evidence="5">
    <location>
        <begin position="254"/>
        <end position="274"/>
    </location>
</feature>
<feature type="transmembrane region" description="Helical" evidence="5">
    <location>
        <begin position="374"/>
        <end position="389"/>
    </location>
</feature>
<evidence type="ECO:0000256" key="5">
    <source>
        <dbReference type="HAMAP-Rule" id="MF_00902"/>
    </source>
</evidence>
<feature type="transmembrane region" description="Helical" evidence="5">
    <location>
        <begin position="546"/>
        <end position="565"/>
    </location>
</feature>
<dbReference type="Proteomes" id="UP001253439">
    <property type="component" value="Unassembled WGS sequence"/>
</dbReference>
<feature type="compositionally biased region" description="Acidic residues" evidence="6">
    <location>
        <begin position="34"/>
        <end position="58"/>
    </location>
</feature>
<evidence type="ECO:0000256" key="6">
    <source>
        <dbReference type="SAM" id="MobiDB-lite"/>
    </source>
</evidence>
<comment type="subunit">
    <text evidence="5">Forms a complex with TatA.</text>
</comment>
<evidence type="ECO:0000256" key="1">
    <source>
        <dbReference type="ARBA" id="ARBA00004141"/>
    </source>
</evidence>
<comment type="similarity">
    <text evidence="5">Belongs to the TatC family.</text>
</comment>
<dbReference type="InterPro" id="IPR002033">
    <property type="entry name" value="TatC"/>
</dbReference>
<evidence type="ECO:0000313" key="8">
    <source>
        <dbReference type="Proteomes" id="UP001253439"/>
    </source>
</evidence>
<comment type="caution">
    <text evidence="7">The sequence shown here is derived from an EMBL/GenBank/DDBJ whole genome shotgun (WGS) entry which is preliminary data.</text>
</comment>
<feature type="transmembrane region" description="Helical" evidence="5">
    <location>
        <begin position="476"/>
        <end position="496"/>
    </location>
</feature>
<accession>A0AAE4JGB3</accession>
<dbReference type="GO" id="GO:0009977">
    <property type="term" value="F:proton motive force dependent protein transmembrane transporter activity"/>
    <property type="evidence" value="ECO:0007669"/>
    <property type="project" value="TreeGrafter"/>
</dbReference>
<dbReference type="GO" id="GO:0043953">
    <property type="term" value="P:protein transport by the Tat complex"/>
    <property type="evidence" value="ECO:0007669"/>
    <property type="project" value="UniProtKB-UniRule"/>
</dbReference>
<feature type="transmembrane region" description="Helical" evidence="5">
    <location>
        <begin position="286"/>
        <end position="314"/>
    </location>
</feature>
<keyword evidence="5" id="KW-0653">Protein transport</keyword>
<name>A0AAE4JGB3_9EURY</name>
<evidence type="ECO:0000313" key="7">
    <source>
        <dbReference type="EMBL" id="MDS0220370.1"/>
    </source>
</evidence>
<dbReference type="EMBL" id="JAMQOM010000001">
    <property type="protein sequence ID" value="MDS0220370.1"/>
    <property type="molecule type" value="Genomic_DNA"/>
</dbReference>
<feature type="compositionally biased region" description="Gly residues" evidence="6">
    <location>
        <begin position="137"/>
        <end position="149"/>
    </location>
</feature>
<keyword evidence="3 5" id="KW-1133">Transmembrane helix</keyword>
<dbReference type="PANTHER" id="PTHR30371">
    <property type="entry name" value="SEC-INDEPENDENT PROTEIN TRANSLOCASE PROTEIN TATC"/>
    <property type="match status" value="1"/>
</dbReference>
<reference evidence="7 8" key="1">
    <citation type="submission" date="2022-06" db="EMBL/GenBank/DDBJ databases">
        <title>Haloarcula sp. a new haloarchaeum isolate from saline soil.</title>
        <authorList>
            <person name="Strakova D."/>
            <person name="Galisteo C."/>
            <person name="Sanchez-Porro C."/>
            <person name="Ventosa A."/>
        </authorList>
    </citation>
    <scope>NUCLEOTIDE SEQUENCE [LARGE SCALE GENOMIC DNA]</scope>
    <source>
        <strain evidence="7 8">S1AR25-5A</strain>
    </source>
</reference>
<sequence>MEDGDADDERRRPEEPVLPSDDESESSADSQDAMNDDDTSTPDGTDGEPGDADIDADDSPPKTDPVAEADANRETEAVTGPAPAPAGGDEDTVGSHVAPIDSESSAGLFDRDASDIAAAVPADVPTDWGKSTPSPAGAGGAAPTTGGGSAPSSYDQDDDVLHEGAPDDEEMPLADHVEEMAMRLFVVVGVMAVIAVIALPYSDELINFLWYSFLDGPAEACGQVATNAEGNVVEGADCPNVYNPLALILARLKVSSLVGFIAALPVFVYQTYLFMRPGLYPRERRYYLAAVPTSLVLAAVGVGFAYFAVLRAMFDYFITYSDRAADLAFGLSETFNLIILMLGLFALIFQIPLFVMLAVMMGVTTRQWLQDRRLYFWGGFAAVAFLFSPDPTGMAPLMVAVTMIGLFEGTLLLLRWTGSTSPVPTADDLAARRPAAWLVFALAGYVLSPAPVPTGYYEQLPAAVTETLAAVGLGNATPMLVGGGMIVLFEALAYVNKNYYGSVRLWRGFRAARLPVWAVAIVVGYLGSPDPTLFRLVNQFSLPRNAAIAVAAGLILLYEGTIAVGRWRREAEAET</sequence>
<evidence type="ECO:0000256" key="2">
    <source>
        <dbReference type="ARBA" id="ARBA00022692"/>
    </source>
</evidence>
<keyword evidence="4 5" id="KW-0472">Membrane</keyword>
<dbReference type="GO" id="GO:0065002">
    <property type="term" value="P:intracellular protein transmembrane transport"/>
    <property type="evidence" value="ECO:0007669"/>
    <property type="project" value="TreeGrafter"/>
</dbReference>
<dbReference type="GO" id="GO:0033281">
    <property type="term" value="C:TAT protein transport complex"/>
    <property type="evidence" value="ECO:0007669"/>
    <property type="project" value="UniProtKB-UniRule"/>
</dbReference>
<keyword evidence="5" id="KW-0811">Translocation</keyword>
<dbReference type="HAMAP" id="MF_00902">
    <property type="entry name" value="TatC"/>
    <property type="match status" value="1"/>
</dbReference>
<evidence type="ECO:0000256" key="3">
    <source>
        <dbReference type="ARBA" id="ARBA00022989"/>
    </source>
</evidence>
<proteinExistence type="inferred from homology"/>
<feature type="region of interest" description="Disordered" evidence="6">
    <location>
        <begin position="1"/>
        <end position="102"/>
    </location>
</feature>
<keyword evidence="5" id="KW-0813">Transport</keyword>
<keyword evidence="8" id="KW-1185">Reference proteome</keyword>
<keyword evidence="2 5" id="KW-0812">Transmembrane</keyword>
<feature type="transmembrane region" description="Helical" evidence="5">
    <location>
        <begin position="334"/>
        <end position="362"/>
    </location>
</feature>
<gene>
    <name evidence="5" type="primary">tatC</name>
    <name evidence="7" type="ORF">NDI54_03285</name>
</gene>
<evidence type="ECO:0000256" key="4">
    <source>
        <dbReference type="ARBA" id="ARBA00023136"/>
    </source>
</evidence>
<dbReference type="AlphaFoldDB" id="A0AAE4JGB3"/>
<comment type="subcellular location">
    <subcellularLocation>
        <location evidence="5">Cell membrane</location>
        <topology evidence="5">Multi-pass membrane protein</topology>
    </subcellularLocation>
    <subcellularLocation>
        <location evidence="1">Membrane</location>
        <topology evidence="1">Multi-pass membrane protein</topology>
    </subcellularLocation>
</comment>
<dbReference type="RefSeq" id="WP_310895050.1">
    <property type="nucleotide sequence ID" value="NZ_JAMQOM010000001.1"/>
</dbReference>
<feature type="region of interest" description="Disordered" evidence="6">
    <location>
        <begin position="122"/>
        <end position="168"/>
    </location>
</feature>
<protein>
    <recommendedName>
        <fullName evidence="5">Sec-independent protein translocase protein TatC</fullName>
    </recommendedName>
</protein>
<dbReference type="PANTHER" id="PTHR30371:SF0">
    <property type="entry name" value="SEC-INDEPENDENT PROTEIN TRANSLOCASE PROTEIN TATC, CHLOROPLASTIC-RELATED"/>
    <property type="match status" value="1"/>
</dbReference>
<keyword evidence="5" id="KW-1003">Cell membrane</keyword>
<comment type="function">
    <text evidence="5">Part of the twin-arginine translocation (Tat) system that transports large folded proteins containing a characteristic twin-arginine motif in their signal peptide across membranes.</text>
</comment>
<dbReference type="Pfam" id="PF00902">
    <property type="entry name" value="TatC"/>
    <property type="match status" value="1"/>
</dbReference>
<feature type="transmembrane region" description="Helical" evidence="5">
    <location>
        <begin position="435"/>
        <end position="456"/>
    </location>
</feature>
<feature type="transmembrane region" description="Helical" evidence="5">
    <location>
        <begin position="508"/>
        <end position="526"/>
    </location>
</feature>
<feature type="transmembrane region" description="Helical" evidence="5">
    <location>
        <begin position="181"/>
        <end position="201"/>
    </location>
</feature>
<feature type="transmembrane region" description="Helical" evidence="5">
    <location>
        <begin position="395"/>
        <end position="414"/>
    </location>
</feature>
<organism evidence="7 8">
    <name type="scientific">Haloarcula terrestris</name>
    <dbReference type="NCBI Taxonomy" id="2950533"/>
    <lineage>
        <taxon>Archaea</taxon>
        <taxon>Methanobacteriati</taxon>
        <taxon>Methanobacteriota</taxon>
        <taxon>Stenosarchaea group</taxon>
        <taxon>Halobacteria</taxon>
        <taxon>Halobacteriales</taxon>
        <taxon>Haloarculaceae</taxon>
        <taxon>Haloarcula</taxon>
    </lineage>
</organism>
<comment type="caution">
    <text evidence="5">Lacks conserved residue(s) required for the propagation of feature annotation.</text>
</comment>